<feature type="region of interest" description="Disordered" evidence="6">
    <location>
        <begin position="270"/>
        <end position="310"/>
    </location>
</feature>
<keyword evidence="10" id="KW-1185">Reference proteome</keyword>
<dbReference type="AlphaFoldDB" id="A0AAD5KD54"/>
<keyword evidence="2" id="KW-0813">Transport</keyword>
<protein>
    <submittedName>
        <fullName evidence="9">Major facilitator superfamily domain-containing protein</fullName>
    </submittedName>
</protein>
<dbReference type="InterPro" id="IPR050930">
    <property type="entry name" value="MFS_Vesicular_Transporter"/>
</dbReference>
<evidence type="ECO:0000256" key="2">
    <source>
        <dbReference type="ARBA" id="ARBA00022448"/>
    </source>
</evidence>
<feature type="transmembrane region" description="Helical" evidence="7">
    <location>
        <begin position="92"/>
        <end position="113"/>
    </location>
</feature>
<evidence type="ECO:0000256" key="5">
    <source>
        <dbReference type="ARBA" id="ARBA00023136"/>
    </source>
</evidence>
<feature type="compositionally biased region" description="Polar residues" evidence="6">
    <location>
        <begin position="215"/>
        <end position="236"/>
    </location>
</feature>
<dbReference type="Proteomes" id="UP001209540">
    <property type="component" value="Unassembled WGS sequence"/>
</dbReference>
<keyword evidence="3 7" id="KW-0812">Transmembrane</keyword>
<feature type="compositionally biased region" description="Basic and acidic residues" evidence="6">
    <location>
        <begin position="276"/>
        <end position="288"/>
    </location>
</feature>
<accession>A0AAD5KD54</accession>
<keyword evidence="4 7" id="KW-1133">Transmembrane helix</keyword>
<evidence type="ECO:0000313" key="9">
    <source>
        <dbReference type="EMBL" id="KAI9268170.1"/>
    </source>
</evidence>
<dbReference type="InterPro" id="IPR011701">
    <property type="entry name" value="MFS"/>
</dbReference>
<proteinExistence type="predicted"/>
<feature type="transmembrane region" description="Helical" evidence="7">
    <location>
        <begin position="361"/>
        <end position="383"/>
    </location>
</feature>
<comment type="caution">
    <text evidence="9">The sequence shown here is derived from an EMBL/GenBank/DDBJ whole genome shotgun (WGS) entry which is preliminary data.</text>
</comment>
<comment type="subcellular location">
    <subcellularLocation>
        <location evidence="1">Membrane</location>
        <topology evidence="1">Multi-pass membrane protein</topology>
    </subcellularLocation>
</comment>
<feature type="transmembrane region" description="Helical" evidence="7">
    <location>
        <begin position="319"/>
        <end position="341"/>
    </location>
</feature>
<organism evidence="9 10">
    <name type="scientific">Phascolomyces articulosus</name>
    <dbReference type="NCBI Taxonomy" id="60185"/>
    <lineage>
        <taxon>Eukaryota</taxon>
        <taxon>Fungi</taxon>
        <taxon>Fungi incertae sedis</taxon>
        <taxon>Mucoromycota</taxon>
        <taxon>Mucoromycotina</taxon>
        <taxon>Mucoromycetes</taxon>
        <taxon>Mucorales</taxon>
        <taxon>Lichtheimiaceae</taxon>
        <taxon>Phascolomyces</taxon>
    </lineage>
</organism>
<dbReference type="InterPro" id="IPR036259">
    <property type="entry name" value="MFS_trans_sf"/>
</dbReference>
<feature type="transmembrane region" description="Helical" evidence="7">
    <location>
        <begin position="492"/>
        <end position="514"/>
    </location>
</feature>
<dbReference type="PANTHER" id="PTHR23506:SF23">
    <property type="entry name" value="GH10249P"/>
    <property type="match status" value="1"/>
</dbReference>
<evidence type="ECO:0000313" key="10">
    <source>
        <dbReference type="Proteomes" id="UP001209540"/>
    </source>
</evidence>
<dbReference type="Gene3D" id="1.20.1250.20">
    <property type="entry name" value="MFS general substrate transporter like domains"/>
    <property type="match status" value="2"/>
</dbReference>
<feature type="transmembrane region" description="Helical" evidence="7">
    <location>
        <begin position="176"/>
        <end position="196"/>
    </location>
</feature>
<evidence type="ECO:0000256" key="3">
    <source>
        <dbReference type="ARBA" id="ARBA00022692"/>
    </source>
</evidence>
<dbReference type="EMBL" id="JAIXMP010000009">
    <property type="protein sequence ID" value="KAI9268170.1"/>
    <property type="molecule type" value="Genomic_DNA"/>
</dbReference>
<dbReference type="Pfam" id="PF07690">
    <property type="entry name" value="MFS_1"/>
    <property type="match status" value="1"/>
</dbReference>
<dbReference type="PANTHER" id="PTHR23506">
    <property type="entry name" value="GH10249P"/>
    <property type="match status" value="1"/>
</dbReference>
<dbReference type="GO" id="GO:0022857">
    <property type="term" value="F:transmembrane transporter activity"/>
    <property type="evidence" value="ECO:0007669"/>
    <property type="project" value="InterPro"/>
</dbReference>
<name>A0AAD5KD54_9FUNG</name>
<feature type="transmembrane region" description="Helical" evidence="7">
    <location>
        <begin position="390"/>
        <end position="408"/>
    </location>
</feature>
<keyword evidence="5 7" id="KW-0472">Membrane</keyword>
<evidence type="ECO:0000256" key="4">
    <source>
        <dbReference type="ARBA" id="ARBA00022989"/>
    </source>
</evidence>
<feature type="transmembrane region" description="Helical" evidence="7">
    <location>
        <begin position="465"/>
        <end position="486"/>
    </location>
</feature>
<evidence type="ECO:0000256" key="6">
    <source>
        <dbReference type="SAM" id="MobiDB-lite"/>
    </source>
</evidence>
<reference evidence="9" key="2">
    <citation type="submission" date="2023-02" db="EMBL/GenBank/DDBJ databases">
        <authorList>
            <consortium name="DOE Joint Genome Institute"/>
            <person name="Mondo S.J."/>
            <person name="Chang Y."/>
            <person name="Wang Y."/>
            <person name="Ahrendt S."/>
            <person name="Andreopoulos W."/>
            <person name="Barry K."/>
            <person name="Beard J."/>
            <person name="Benny G.L."/>
            <person name="Blankenship S."/>
            <person name="Bonito G."/>
            <person name="Cuomo C."/>
            <person name="Desiro A."/>
            <person name="Gervers K.A."/>
            <person name="Hundley H."/>
            <person name="Kuo A."/>
            <person name="LaButti K."/>
            <person name="Lang B.F."/>
            <person name="Lipzen A."/>
            <person name="O'Donnell K."/>
            <person name="Pangilinan J."/>
            <person name="Reynolds N."/>
            <person name="Sandor L."/>
            <person name="Smith M.W."/>
            <person name="Tsang A."/>
            <person name="Grigoriev I.V."/>
            <person name="Stajich J.E."/>
            <person name="Spatafora J.W."/>
        </authorList>
    </citation>
    <scope>NUCLEOTIDE SEQUENCE</scope>
    <source>
        <strain evidence="9">RSA 2281</strain>
    </source>
</reference>
<dbReference type="SUPFAM" id="SSF103473">
    <property type="entry name" value="MFS general substrate transporter"/>
    <property type="match status" value="1"/>
</dbReference>
<evidence type="ECO:0000256" key="1">
    <source>
        <dbReference type="ARBA" id="ARBA00004141"/>
    </source>
</evidence>
<feature type="transmembrane region" description="Helical" evidence="7">
    <location>
        <begin position="61"/>
        <end position="80"/>
    </location>
</feature>
<reference evidence="9" key="1">
    <citation type="journal article" date="2022" name="IScience">
        <title>Evolution of zygomycete secretomes and the origins of terrestrial fungal ecologies.</title>
        <authorList>
            <person name="Chang Y."/>
            <person name="Wang Y."/>
            <person name="Mondo S."/>
            <person name="Ahrendt S."/>
            <person name="Andreopoulos W."/>
            <person name="Barry K."/>
            <person name="Beard J."/>
            <person name="Benny G.L."/>
            <person name="Blankenship S."/>
            <person name="Bonito G."/>
            <person name="Cuomo C."/>
            <person name="Desiro A."/>
            <person name="Gervers K.A."/>
            <person name="Hundley H."/>
            <person name="Kuo A."/>
            <person name="LaButti K."/>
            <person name="Lang B.F."/>
            <person name="Lipzen A."/>
            <person name="O'Donnell K."/>
            <person name="Pangilinan J."/>
            <person name="Reynolds N."/>
            <person name="Sandor L."/>
            <person name="Smith M.E."/>
            <person name="Tsang A."/>
            <person name="Grigoriev I.V."/>
            <person name="Stajich J.E."/>
            <person name="Spatafora J.W."/>
        </authorList>
    </citation>
    <scope>NUCLEOTIDE SEQUENCE</scope>
    <source>
        <strain evidence="9">RSA 2281</strain>
    </source>
</reference>
<feature type="region of interest" description="Disordered" evidence="6">
    <location>
        <begin position="215"/>
        <end position="252"/>
    </location>
</feature>
<evidence type="ECO:0000259" key="8">
    <source>
        <dbReference type="PROSITE" id="PS50850"/>
    </source>
</evidence>
<feature type="transmembrane region" description="Helical" evidence="7">
    <location>
        <begin position="7"/>
        <end position="26"/>
    </location>
</feature>
<sequence>MITATFSILVGGLVYTVIIPIIPFVIDAIHKGLSPNDLDAVSAYHGTNSTLAEGASQDSGVLLALYSAGAIVASPFFGYLGDVSVHRRTPMLLGILTLLGSTLLSLFGTQYWVLSVARLLLGLSDACVWTLAFVLVSDTFPENELGTQVGRVMIAQPIGVSAGAPIGALYDKFGYKSPFIFCVIIAGIDFFMRLFLVERRNNPKHWFELSDNITEQQQNESPTNGVDNEQQQQTEKGNAHHDEGPTTCSIHVKNKNNSASSIDITPDLEEGQCTSHIDRSGSNKKETDASSSQQQQVEYDDNGNREEKEKKRSISILKILSSSRVLAALLVIFCQGFVIGSMQPTLPVRLANEWNYDASKIGLVFLALAFPSFISMPLSGYLYDRLGPKALCSIAMLIAAVAVSVLGIPNQHTSGGPAPLIVLTPIITFCVNMLSPPVYPEVSQAVKALVEKEGLEESDGNGRGFGLINSSFFIGGLVGPILGGYLFDAIGFFWLCIVVACTLLCCVPIPILFLGGKMKSPHEIWNSMKKWSHLIHHHSHNKSSNNEKNKDDSDR</sequence>
<dbReference type="InterPro" id="IPR020846">
    <property type="entry name" value="MFS_dom"/>
</dbReference>
<dbReference type="PROSITE" id="PS50850">
    <property type="entry name" value="MFS"/>
    <property type="match status" value="1"/>
</dbReference>
<evidence type="ECO:0000256" key="7">
    <source>
        <dbReference type="SAM" id="Phobius"/>
    </source>
</evidence>
<dbReference type="GO" id="GO:0016020">
    <property type="term" value="C:membrane"/>
    <property type="evidence" value="ECO:0007669"/>
    <property type="project" value="UniProtKB-SubCell"/>
</dbReference>
<feature type="domain" description="Major facilitator superfamily (MFS) profile" evidence="8">
    <location>
        <begin position="1"/>
        <end position="519"/>
    </location>
</feature>
<gene>
    <name evidence="9" type="ORF">BDA99DRAFT_558341</name>
</gene>
<dbReference type="CDD" id="cd17325">
    <property type="entry name" value="MFS_MdtG_SLC18_like"/>
    <property type="match status" value="1"/>
</dbReference>